<sequence>MKRQTIINTIFRTLRFILIIIAGYLVYKSLFEEILTRKIHIITYVILWLFSSYLVLPWINKIMTNRYLPDYFIGRSRTSDGLLGDPINLAFIGGENELIQLFADSGWTLAEPLSFRSSLHMVLASVLGRSYPSAPVSSLFLFGKKQALAFEQEIEHNPRRRHHVRIWQTPEDWYLPGGKEADWLAAATYDRKVGFSAFTGQITHKINSDIDEERDFVLNTFKQSKLPVTVEVIEHFTTSYHGLNGGGDTIYTDGALPFIKIEPK</sequence>
<gene>
    <name evidence="3" type="ORF">I6N96_17020</name>
</gene>
<keyword evidence="4" id="KW-1185">Reference proteome</keyword>
<feature type="domain" description="LssY-like C-terminal" evidence="2">
    <location>
        <begin position="66"/>
        <end position="256"/>
    </location>
</feature>
<proteinExistence type="predicted"/>
<comment type="caution">
    <text evidence="3">The sequence shown here is derived from an EMBL/GenBank/DDBJ whole genome shotgun (WGS) entry which is preliminary data.</text>
</comment>
<feature type="transmembrane region" description="Helical" evidence="1">
    <location>
        <begin position="6"/>
        <end position="27"/>
    </location>
</feature>
<evidence type="ECO:0000256" key="1">
    <source>
        <dbReference type="SAM" id="Phobius"/>
    </source>
</evidence>
<dbReference type="Proteomes" id="UP000673375">
    <property type="component" value="Unassembled WGS sequence"/>
</dbReference>
<keyword evidence="1" id="KW-0472">Membrane</keyword>
<dbReference type="EMBL" id="JAEDXU010000011">
    <property type="protein sequence ID" value="MBP1047995.1"/>
    <property type="molecule type" value="Genomic_DNA"/>
</dbReference>
<dbReference type="Pfam" id="PF14067">
    <property type="entry name" value="LssY_C"/>
    <property type="match status" value="1"/>
</dbReference>
<name>A0ABS4CPK6_9ENTE</name>
<evidence type="ECO:0000313" key="4">
    <source>
        <dbReference type="Proteomes" id="UP000673375"/>
    </source>
</evidence>
<protein>
    <submittedName>
        <fullName evidence="3">LssY C-terminal domain-containing protein</fullName>
    </submittedName>
</protein>
<dbReference type="InterPro" id="IPR025902">
    <property type="entry name" value="LssY-like-C_dom"/>
</dbReference>
<organism evidence="3 4">
    <name type="scientific">Enterococcus larvae</name>
    <dbReference type="NCBI Taxonomy" id="2794352"/>
    <lineage>
        <taxon>Bacteria</taxon>
        <taxon>Bacillati</taxon>
        <taxon>Bacillota</taxon>
        <taxon>Bacilli</taxon>
        <taxon>Lactobacillales</taxon>
        <taxon>Enterococcaceae</taxon>
        <taxon>Enterococcus</taxon>
    </lineage>
</organism>
<evidence type="ECO:0000259" key="2">
    <source>
        <dbReference type="Pfam" id="PF14067"/>
    </source>
</evidence>
<dbReference type="RefSeq" id="WP_209558772.1">
    <property type="nucleotide sequence ID" value="NZ_JAEDXU010000011.1"/>
</dbReference>
<feature type="transmembrane region" description="Helical" evidence="1">
    <location>
        <begin position="39"/>
        <end position="59"/>
    </location>
</feature>
<evidence type="ECO:0000313" key="3">
    <source>
        <dbReference type="EMBL" id="MBP1047995.1"/>
    </source>
</evidence>
<reference evidence="3 4" key="1">
    <citation type="submission" date="2020-12" db="EMBL/GenBank/DDBJ databases">
        <title>Vagococcus allomyrinae sp. nov. and Enterococcus lavae sp. nov., isolated from the larvae of Allomyrina dichotoma.</title>
        <authorList>
            <person name="Lee S.D."/>
        </authorList>
    </citation>
    <scope>NUCLEOTIDE SEQUENCE [LARGE SCALE GENOMIC DNA]</scope>
    <source>
        <strain evidence="3 4">BWM-S5</strain>
    </source>
</reference>
<keyword evidence="1" id="KW-0812">Transmembrane</keyword>
<keyword evidence="1" id="KW-1133">Transmembrane helix</keyword>
<accession>A0ABS4CPK6</accession>